<feature type="domain" description="POTRA" evidence="10">
    <location>
        <begin position="269"/>
        <end position="346"/>
    </location>
</feature>
<keyword evidence="12" id="KW-1185">Reference proteome</keyword>
<dbReference type="InterPro" id="IPR034746">
    <property type="entry name" value="POTRA"/>
</dbReference>
<dbReference type="PIRSF" id="PIRSF006076">
    <property type="entry name" value="OM_assembly_OMP85"/>
    <property type="match status" value="1"/>
</dbReference>
<evidence type="ECO:0000256" key="8">
    <source>
        <dbReference type="HAMAP-Rule" id="MF_01430"/>
    </source>
</evidence>
<evidence type="ECO:0000313" key="11">
    <source>
        <dbReference type="EMBL" id="KAA1171147.1"/>
    </source>
</evidence>
<dbReference type="FunFam" id="3.10.20.310:FF:000002">
    <property type="entry name" value="Outer membrane protein assembly factor BamA"/>
    <property type="match status" value="1"/>
</dbReference>
<sequence length="772" mass="85243" precursor="true">MRRSLLSVAVGLAVALTGMKPALADEFTVADIEVEGLQRVSAGTVFSAFPVNIGEEVDGGQLADAIKTLFRTGLFTDIKASRDDGVLILSVLERPSISDIEIEGNKNIETDMLMDALSGAGLQEGQVFRRATLERLELEILRSYIAQGRYNARVKATAEELPRNRVSIRLDINEGSVAAIHHINIVGNEEYSDEELLDLFELQTTSWWNSITSSDKYARERLSGDLETLRSFYLDRGYLDFNVESSQVSISPDKQQVFIAIALEEGPQYTISEVNLRGDLIVGEEELRKFIPVKEGDVFSRAQMTAISEALAFRLGREGYAFANVNAVPQPGEDNTAAVTFYVEPGKRAYVRRINFEGNVSTRDDVLRQEMTQMEGGIASSDRIEFSKTRLERLGFFKNVNVETVPVPGTDDLVDVNYTVEEQPTGSLSASVGFSQDSGVILGANVSENNFFGSGKRVSFGVNVSDSVKSANVSYLDPYYTVDGVSRGFSLFARETDYEDEDISSYLLDEYGGRLTFGYPIDNITRLNFGAGYTRSVIQEGYYTAVEVTDFIEEEGDSFDNYFLFGSWKRSTLNRGVLPTDGYSHSLSLDVAVPGSDLTFYKVTHKTDFYYPITDSGRWVVRARTDIGYGDGYGDRTQMPFYEHFYAGGYGSVRGYEANSLGLRATNNANDLSDPDPFGGNLLTEGSLELIFPTPFAGDTRSMRTAFFLDGGQVFDTERGFDPELGEVRLSAGIGFQWITAVGPLAFSLAKPLNNKSGDDTQVFQFSLGQTF</sequence>
<protein>
    <recommendedName>
        <fullName evidence="8 9">Outer membrane protein assembly factor BamA</fullName>
    </recommendedName>
</protein>
<comment type="function">
    <text evidence="8">Part of the outer membrane protein assembly complex, which is involved in assembly and insertion of beta-barrel proteins into the outer membrane.</text>
</comment>
<evidence type="ECO:0000256" key="6">
    <source>
        <dbReference type="ARBA" id="ARBA00023136"/>
    </source>
</evidence>
<keyword evidence="7 8" id="KW-0998">Cell outer membrane</keyword>
<evidence type="ECO:0000256" key="2">
    <source>
        <dbReference type="ARBA" id="ARBA00022452"/>
    </source>
</evidence>
<dbReference type="HAMAP" id="MF_01430">
    <property type="entry name" value="OM_assembly_BamA"/>
    <property type="match status" value="1"/>
</dbReference>
<dbReference type="Pfam" id="PF01103">
    <property type="entry name" value="Omp85"/>
    <property type="match status" value="1"/>
</dbReference>
<dbReference type="AlphaFoldDB" id="A0A5B0V990"/>
<feature type="domain" description="POTRA" evidence="10">
    <location>
        <begin position="349"/>
        <end position="423"/>
    </location>
</feature>
<feature type="domain" description="POTRA" evidence="10">
    <location>
        <begin position="95"/>
        <end position="175"/>
    </location>
</feature>
<evidence type="ECO:0000256" key="5">
    <source>
        <dbReference type="ARBA" id="ARBA00022737"/>
    </source>
</evidence>
<keyword evidence="4 8" id="KW-0732">Signal</keyword>
<comment type="caution">
    <text evidence="11">The sequence shown here is derived from an EMBL/GenBank/DDBJ whole genome shotgun (WGS) entry which is preliminary data.</text>
</comment>
<organism evidence="11 12">
    <name type="scientific">Marinobacter salinexigens</name>
    <dbReference type="NCBI Taxonomy" id="2919747"/>
    <lineage>
        <taxon>Bacteria</taxon>
        <taxon>Pseudomonadati</taxon>
        <taxon>Pseudomonadota</taxon>
        <taxon>Gammaproteobacteria</taxon>
        <taxon>Pseudomonadales</taxon>
        <taxon>Marinobacteraceae</taxon>
        <taxon>Marinobacter</taxon>
    </lineage>
</organism>
<dbReference type="GO" id="GO:1990063">
    <property type="term" value="C:Bam protein complex"/>
    <property type="evidence" value="ECO:0007669"/>
    <property type="project" value="TreeGrafter"/>
</dbReference>
<feature type="chain" id="PRO_5023561655" description="Outer membrane protein assembly factor BamA" evidence="8">
    <location>
        <begin position="25"/>
        <end position="772"/>
    </location>
</feature>
<keyword evidence="6 8" id="KW-0472">Membrane</keyword>
<keyword evidence="3 8" id="KW-0812">Transmembrane</keyword>
<evidence type="ECO:0000259" key="10">
    <source>
        <dbReference type="PROSITE" id="PS51779"/>
    </source>
</evidence>
<accession>A0A5B0V990</accession>
<feature type="signal peptide" evidence="8">
    <location>
        <begin position="1"/>
        <end position="24"/>
    </location>
</feature>
<dbReference type="GO" id="GO:0051205">
    <property type="term" value="P:protein insertion into membrane"/>
    <property type="evidence" value="ECO:0007669"/>
    <property type="project" value="UniProtKB-UniRule"/>
</dbReference>
<dbReference type="Gene3D" id="2.40.160.50">
    <property type="entry name" value="membrane protein fhac: a member of the omp85/tpsb transporter family"/>
    <property type="match status" value="1"/>
</dbReference>
<dbReference type="Pfam" id="PF07244">
    <property type="entry name" value="POTRA"/>
    <property type="match status" value="4"/>
</dbReference>
<name>A0A5B0V990_9GAMM</name>
<evidence type="ECO:0000256" key="4">
    <source>
        <dbReference type="ARBA" id="ARBA00022729"/>
    </source>
</evidence>
<keyword evidence="5 8" id="KW-0677">Repeat</keyword>
<feature type="domain" description="POTRA" evidence="10">
    <location>
        <begin position="178"/>
        <end position="266"/>
    </location>
</feature>
<evidence type="ECO:0000256" key="3">
    <source>
        <dbReference type="ARBA" id="ARBA00022692"/>
    </source>
</evidence>
<evidence type="ECO:0000256" key="7">
    <source>
        <dbReference type="ARBA" id="ARBA00023237"/>
    </source>
</evidence>
<dbReference type="NCBIfam" id="TIGR03303">
    <property type="entry name" value="OM_YaeT"/>
    <property type="match status" value="1"/>
</dbReference>
<dbReference type="InterPro" id="IPR023707">
    <property type="entry name" value="OM_assembly_BamA"/>
</dbReference>
<dbReference type="PANTHER" id="PTHR12815:SF23">
    <property type="entry name" value="OUTER MEMBRANE PROTEIN ASSEMBLY FACTOR BAMA"/>
    <property type="match status" value="1"/>
</dbReference>
<comment type="subunit">
    <text evidence="8">Part of the Bam complex.</text>
</comment>
<dbReference type="PROSITE" id="PS51779">
    <property type="entry name" value="POTRA"/>
    <property type="match status" value="5"/>
</dbReference>
<dbReference type="RefSeq" id="WP_149601503.1">
    <property type="nucleotide sequence ID" value="NZ_VTUU01000012.1"/>
</dbReference>
<evidence type="ECO:0000256" key="9">
    <source>
        <dbReference type="NCBIfam" id="TIGR03303"/>
    </source>
</evidence>
<reference evidence="11 12" key="1">
    <citation type="submission" date="2019-08" db="EMBL/GenBank/DDBJ databases">
        <title>Marinobacter ZYF650 sp. nov., a marine bacterium isolated from seawater of the Mariana trench.</title>
        <authorList>
            <person name="Ahmad W."/>
        </authorList>
    </citation>
    <scope>NUCLEOTIDE SEQUENCE [LARGE SCALE GENOMIC DNA]</scope>
    <source>
        <strain evidence="11 12">ZYF650</strain>
    </source>
</reference>
<dbReference type="Proteomes" id="UP000323161">
    <property type="component" value="Unassembled WGS sequence"/>
</dbReference>
<dbReference type="InterPro" id="IPR010827">
    <property type="entry name" value="BamA/TamA_POTRA"/>
</dbReference>
<evidence type="ECO:0000313" key="12">
    <source>
        <dbReference type="Proteomes" id="UP000323161"/>
    </source>
</evidence>
<comment type="similarity">
    <text evidence="8">Belongs to the BamA family.</text>
</comment>
<keyword evidence="2 8" id="KW-1134">Transmembrane beta strand</keyword>
<dbReference type="GO" id="GO:0043165">
    <property type="term" value="P:Gram-negative-bacterium-type cell outer membrane assembly"/>
    <property type="evidence" value="ECO:0007669"/>
    <property type="project" value="UniProtKB-UniRule"/>
</dbReference>
<dbReference type="EMBL" id="VTUU01000012">
    <property type="protein sequence ID" value="KAA1171147.1"/>
    <property type="molecule type" value="Genomic_DNA"/>
</dbReference>
<dbReference type="InterPro" id="IPR000184">
    <property type="entry name" value="Bac_surfAg_D15"/>
</dbReference>
<proteinExistence type="inferred from homology"/>
<dbReference type="InterPro" id="IPR039910">
    <property type="entry name" value="D15-like"/>
</dbReference>
<evidence type="ECO:0000256" key="1">
    <source>
        <dbReference type="ARBA" id="ARBA00004370"/>
    </source>
</evidence>
<gene>
    <name evidence="8 11" type="primary">bamA</name>
    <name evidence="11" type="ORF">FWJ25_17215</name>
</gene>
<feature type="domain" description="POTRA" evidence="10">
    <location>
        <begin position="27"/>
        <end position="94"/>
    </location>
</feature>
<dbReference type="Gene3D" id="3.10.20.310">
    <property type="entry name" value="membrane protein fhac"/>
    <property type="match status" value="5"/>
</dbReference>
<comment type="subcellular location">
    <subcellularLocation>
        <location evidence="8">Cell outer membrane</location>
    </subcellularLocation>
    <subcellularLocation>
        <location evidence="1">Membrane</location>
    </subcellularLocation>
</comment>
<dbReference type="PANTHER" id="PTHR12815">
    <property type="entry name" value="SORTING AND ASSEMBLY MACHINERY SAMM50 PROTEIN FAMILY MEMBER"/>
    <property type="match status" value="1"/>
</dbReference>